<evidence type="ECO:0000256" key="1">
    <source>
        <dbReference type="SAM" id="MobiDB-lite"/>
    </source>
</evidence>
<feature type="compositionally biased region" description="Polar residues" evidence="1">
    <location>
        <begin position="74"/>
        <end position="89"/>
    </location>
</feature>
<evidence type="ECO:0000313" key="3">
    <source>
        <dbReference type="Proteomes" id="UP001446871"/>
    </source>
</evidence>
<accession>A0ABR1UWG4</accession>
<sequence length="89" mass="10058">MSITDSMMATFRPNLEGRMKLEHDLRIHFLELTSGLPAGSPLAGSQNNKSRSDLDRIFAQGGFFNEMKAPRDPQQWQDCNEHNSALSHQ</sequence>
<gene>
    <name evidence="2" type="ORF">PG996_007930</name>
</gene>
<comment type="caution">
    <text evidence="2">The sequence shown here is derived from an EMBL/GenBank/DDBJ whole genome shotgun (WGS) entry which is preliminary data.</text>
</comment>
<name>A0ABR1UWG4_9PEZI</name>
<protein>
    <submittedName>
        <fullName evidence="2">Uncharacterized protein</fullName>
    </submittedName>
</protein>
<keyword evidence="3" id="KW-1185">Reference proteome</keyword>
<dbReference type="Proteomes" id="UP001446871">
    <property type="component" value="Unassembled WGS sequence"/>
</dbReference>
<evidence type="ECO:0000313" key="2">
    <source>
        <dbReference type="EMBL" id="KAK8063278.1"/>
    </source>
</evidence>
<proteinExistence type="predicted"/>
<feature type="region of interest" description="Disordered" evidence="1">
    <location>
        <begin position="67"/>
        <end position="89"/>
    </location>
</feature>
<dbReference type="EMBL" id="JAQQWM010000005">
    <property type="protein sequence ID" value="KAK8063278.1"/>
    <property type="molecule type" value="Genomic_DNA"/>
</dbReference>
<organism evidence="2 3">
    <name type="scientific">Apiospora saccharicola</name>
    <dbReference type="NCBI Taxonomy" id="335842"/>
    <lineage>
        <taxon>Eukaryota</taxon>
        <taxon>Fungi</taxon>
        <taxon>Dikarya</taxon>
        <taxon>Ascomycota</taxon>
        <taxon>Pezizomycotina</taxon>
        <taxon>Sordariomycetes</taxon>
        <taxon>Xylariomycetidae</taxon>
        <taxon>Amphisphaeriales</taxon>
        <taxon>Apiosporaceae</taxon>
        <taxon>Apiospora</taxon>
    </lineage>
</organism>
<reference evidence="2 3" key="1">
    <citation type="submission" date="2023-01" db="EMBL/GenBank/DDBJ databases">
        <title>Analysis of 21 Apiospora genomes using comparative genomics revels a genus with tremendous synthesis potential of carbohydrate active enzymes and secondary metabolites.</title>
        <authorList>
            <person name="Sorensen T."/>
        </authorList>
    </citation>
    <scope>NUCLEOTIDE SEQUENCE [LARGE SCALE GENOMIC DNA]</scope>
    <source>
        <strain evidence="2 3">CBS 83171</strain>
    </source>
</reference>